<comment type="caution">
    <text evidence="1">The sequence shown here is derived from an EMBL/GenBank/DDBJ whole genome shotgun (WGS) entry which is preliminary data.</text>
</comment>
<reference evidence="1 2" key="2">
    <citation type="submission" date="2019-09" db="EMBL/GenBank/DDBJ databases">
        <authorList>
            <person name="Jin C."/>
        </authorList>
    </citation>
    <scope>NUCLEOTIDE SEQUENCE [LARGE SCALE GENOMIC DNA]</scope>
    <source>
        <strain evidence="1 2">BN140002</strain>
    </source>
</reference>
<protein>
    <submittedName>
        <fullName evidence="1">DNA-binding protein</fullName>
    </submittedName>
</protein>
<keyword evidence="1" id="KW-0238">DNA-binding</keyword>
<dbReference type="SUPFAM" id="SSF46955">
    <property type="entry name" value="Putative DNA-binding domain"/>
    <property type="match status" value="1"/>
</dbReference>
<dbReference type="GO" id="GO:0003677">
    <property type="term" value="F:DNA binding"/>
    <property type="evidence" value="ECO:0007669"/>
    <property type="project" value="UniProtKB-KW"/>
</dbReference>
<dbReference type="AlphaFoldDB" id="A0A5B2VFI5"/>
<accession>A0A5B2VFI5</accession>
<dbReference type="EMBL" id="VUOA01000021">
    <property type="protein sequence ID" value="KAA2236947.1"/>
    <property type="molecule type" value="Genomic_DNA"/>
</dbReference>
<evidence type="ECO:0000313" key="1">
    <source>
        <dbReference type="EMBL" id="KAA2236947.1"/>
    </source>
</evidence>
<proteinExistence type="predicted"/>
<sequence>MDTNEQMLSSRKVRDRYGVTDMSLWRWLRDEKLQFPQPMVINRRRYWRLSDLVAWERNRDARKAA</sequence>
<reference evidence="1 2" key="1">
    <citation type="submission" date="2019-09" db="EMBL/GenBank/DDBJ databases">
        <title>Salinarimonas rosea gen. nov., sp. nov., a new member of the a-2 subgroup of the Proteobacteria.</title>
        <authorList>
            <person name="Liu J."/>
        </authorList>
    </citation>
    <scope>NUCLEOTIDE SEQUENCE [LARGE SCALE GENOMIC DNA]</scope>
    <source>
        <strain evidence="1 2">BN140002</strain>
    </source>
</reference>
<name>A0A5B2VFI5_9HYPH</name>
<dbReference type="OrthoDB" id="8091188at2"/>
<dbReference type="RefSeq" id="WP_149817718.1">
    <property type="nucleotide sequence ID" value="NZ_VUOA01000021.1"/>
</dbReference>
<keyword evidence="2" id="KW-1185">Reference proteome</keyword>
<gene>
    <name evidence="1" type="ORF">F0L46_11785</name>
</gene>
<evidence type="ECO:0000313" key="2">
    <source>
        <dbReference type="Proteomes" id="UP000323142"/>
    </source>
</evidence>
<organism evidence="1 2">
    <name type="scientific">Salinarimonas soli</name>
    <dbReference type="NCBI Taxonomy" id="1638099"/>
    <lineage>
        <taxon>Bacteria</taxon>
        <taxon>Pseudomonadati</taxon>
        <taxon>Pseudomonadota</taxon>
        <taxon>Alphaproteobacteria</taxon>
        <taxon>Hyphomicrobiales</taxon>
        <taxon>Salinarimonadaceae</taxon>
        <taxon>Salinarimonas</taxon>
    </lineage>
</organism>
<dbReference type="InterPro" id="IPR009061">
    <property type="entry name" value="DNA-bd_dom_put_sf"/>
</dbReference>
<dbReference type="Proteomes" id="UP000323142">
    <property type="component" value="Unassembled WGS sequence"/>
</dbReference>